<dbReference type="PANTHER" id="PTHR45825:SF11">
    <property type="entry name" value="ALPHA AMYLASE DOMAIN-CONTAINING PROTEIN"/>
    <property type="match status" value="1"/>
</dbReference>
<evidence type="ECO:0000313" key="11">
    <source>
        <dbReference type="Proteomes" id="UP000037043"/>
    </source>
</evidence>
<gene>
    <name evidence="10" type="primary">glgA_2</name>
    <name evidence="7" type="synonym">glgA</name>
    <name evidence="10" type="ORF">CLHOM_17540</name>
</gene>
<proteinExistence type="inferred from homology"/>
<dbReference type="GO" id="GO:0009011">
    <property type="term" value="F:alpha-1,4-glucan glucosyltransferase (ADP-glucose donor) activity"/>
    <property type="evidence" value="ECO:0007669"/>
    <property type="project" value="UniProtKB-UniRule"/>
</dbReference>
<evidence type="ECO:0000256" key="2">
    <source>
        <dbReference type="ARBA" id="ARBA00002764"/>
    </source>
</evidence>
<dbReference type="HAMAP" id="MF_00484">
    <property type="entry name" value="Glycogen_synth"/>
    <property type="match status" value="1"/>
</dbReference>
<dbReference type="NCBIfam" id="TIGR02095">
    <property type="entry name" value="glgA"/>
    <property type="match status" value="1"/>
</dbReference>
<comment type="pathway">
    <text evidence="7">Glycan biosynthesis; glycogen biosynthesis.</text>
</comment>
<evidence type="ECO:0000313" key="10">
    <source>
        <dbReference type="EMBL" id="KOA19665.1"/>
    </source>
</evidence>
<dbReference type="GO" id="GO:0005978">
    <property type="term" value="P:glycogen biosynthetic process"/>
    <property type="evidence" value="ECO:0007669"/>
    <property type="project" value="UniProtKB-UniRule"/>
</dbReference>
<evidence type="ECO:0000256" key="4">
    <source>
        <dbReference type="ARBA" id="ARBA00022676"/>
    </source>
</evidence>
<dbReference type="EMBL" id="LHUR01000022">
    <property type="protein sequence ID" value="KOA19665.1"/>
    <property type="molecule type" value="Genomic_DNA"/>
</dbReference>
<dbReference type="GO" id="GO:0004373">
    <property type="term" value="F:alpha-1,4-glucan glucosyltransferase (UDP-glucose donor) activity"/>
    <property type="evidence" value="ECO:0007669"/>
    <property type="project" value="InterPro"/>
</dbReference>
<dbReference type="Proteomes" id="UP000037043">
    <property type="component" value="Unassembled WGS sequence"/>
</dbReference>
<evidence type="ECO:0000256" key="5">
    <source>
        <dbReference type="ARBA" id="ARBA00022679"/>
    </source>
</evidence>
<dbReference type="PANTHER" id="PTHR45825">
    <property type="entry name" value="GRANULE-BOUND STARCH SYNTHASE 1, CHLOROPLASTIC/AMYLOPLASTIC"/>
    <property type="match status" value="1"/>
</dbReference>
<evidence type="ECO:0000256" key="1">
    <source>
        <dbReference type="ARBA" id="ARBA00001478"/>
    </source>
</evidence>
<feature type="domain" description="Glycosyl transferase family 1" evidence="8">
    <location>
        <begin position="293"/>
        <end position="447"/>
    </location>
</feature>
<dbReference type="InterPro" id="IPR001296">
    <property type="entry name" value="Glyco_trans_1"/>
</dbReference>
<evidence type="ECO:0000259" key="9">
    <source>
        <dbReference type="Pfam" id="PF08323"/>
    </source>
</evidence>
<dbReference type="Pfam" id="PF00534">
    <property type="entry name" value="Glycos_transf_1"/>
    <property type="match status" value="1"/>
</dbReference>
<keyword evidence="6 7" id="KW-0320">Glycogen biosynthesis</keyword>
<dbReference type="STRING" id="36844.SAMN04488501_102240"/>
<evidence type="ECO:0000259" key="8">
    <source>
        <dbReference type="Pfam" id="PF00534"/>
    </source>
</evidence>
<keyword evidence="11" id="KW-1185">Reference proteome</keyword>
<comment type="function">
    <text evidence="2 7">Synthesizes alpha-1,4-glucan chains using ADP-glucose.</text>
</comment>
<evidence type="ECO:0000256" key="3">
    <source>
        <dbReference type="ARBA" id="ARBA00010281"/>
    </source>
</evidence>
<organism evidence="10 11">
    <name type="scientific">Clostridium homopropionicum DSM 5847</name>
    <dbReference type="NCBI Taxonomy" id="1121318"/>
    <lineage>
        <taxon>Bacteria</taxon>
        <taxon>Bacillati</taxon>
        <taxon>Bacillota</taxon>
        <taxon>Clostridia</taxon>
        <taxon>Eubacteriales</taxon>
        <taxon>Clostridiaceae</taxon>
        <taxon>Clostridium</taxon>
    </lineage>
</organism>
<name>A0A0L6Z9M4_9CLOT</name>
<dbReference type="Gene3D" id="3.40.50.2000">
    <property type="entry name" value="Glycogen Phosphorylase B"/>
    <property type="match status" value="2"/>
</dbReference>
<dbReference type="InterPro" id="IPR011835">
    <property type="entry name" value="GS/SS"/>
</dbReference>
<dbReference type="Pfam" id="PF08323">
    <property type="entry name" value="Glyco_transf_5"/>
    <property type="match status" value="1"/>
</dbReference>
<keyword evidence="5 7" id="KW-0808">Transferase</keyword>
<evidence type="ECO:0000256" key="7">
    <source>
        <dbReference type="HAMAP-Rule" id="MF_00484"/>
    </source>
</evidence>
<feature type="domain" description="Starch synthase catalytic" evidence="9">
    <location>
        <begin position="2"/>
        <end position="236"/>
    </location>
</feature>
<protein>
    <recommendedName>
        <fullName evidence="7">Glycogen synthase</fullName>
        <ecNumber evidence="7">2.4.1.21</ecNumber>
    </recommendedName>
    <alternativeName>
        <fullName evidence="7">Starch [bacterial glycogen] synthase</fullName>
    </alternativeName>
</protein>
<dbReference type="EC" id="2.4.1.21" evidence="7"/>
<dbReference type="NCBIfam" id="NF001898">
    <property type="entry name" value="PRK00654.1-1"/>
    <property type="match status" value="1"/>
</dbReference>
<dbReference type="AlphaFoldDB" id="A0A0L6Z9M4"/>
<dbReference type="CDD" id="cd03791">
    <property type="entry name" value="GT5_Glycogen_synthase_DULL1-like"/>
    <property type="match status" value="1"/>
</dbReference>
<dbReference type="PATRIC" id="fig|1121318.3.peg.1768"/>
<keyword evidence="4 7" id="KW-0328">Glycosyltransferase</keyword>
<comment type="caution">
    <text evidence="10">The sequence shown here is derived from an EMBL/GenBank/DDBJ whole genome shotgun (WGS) entry which is preliminary data.</text>
</comment>
<feature type="binding site" evidence="7">
    <location>
        <position position="15"/>
    </location>
    <ligand>
        <name>ADP-alpha-D-glucose</name>
        <dbReference type="ChEBI" id="CHEBI:57498"/>
    </ligand>
</feature>
<reference evidence="11" key="1">
    <citation type="submission" date="2015-08" db="EMBL/GenBank/DDBJ databases">
        <title>Genome sequence of the strict anaerobe Clostridium homopropionicum LuHBu1 (DSM 5847T).</title>
        <authorList>
            <person name="Poehlein A."/>
            <person name="Beck M."/>
            <person name="Schiel-Bengelsdorf B."/>
            <person name="Bengelsdorf F.R."/>
            <person name="Daniel R."/>
            <person name="Duerre P."/>
        </authorList>
    </citation>
    <scope>NUCLEOTIDE SEQUENCE [LARGE SCALE GENOMIC DNA]</scope>
    <source>
        <strain evidence="11">DSM 5847</strain>
    </source>
</reference>
<sequence>MKILYAVSEAYPFIKTGGLGDVAYALPKALSKLGLDVRVILPKYSEIPLKYLEKMIKIAEFNIQLGWRNQYCGLFKLEEEGISFYFIDNEYYFKRAKPYGDLDDGEKFSFFSKAVLEAINYMEGFSPDVLHCNDWHTAIAIPLLKEHYSESSLHSKIKTILTIHNLKYQGVFEKEMLHEMLNLREEYFSEDRLKFYDRISFLKGGIMFADAINTVSITYAEEIKTEDYGEGLHGLLYSRSKDLYGIVNGLDTELNDPRKDKSIFYNYDENSFQLKKLNKEQLQKKLGLPINIDIPVVGMVTRLEEQKGLELIEEVIDEILKEDIQLIVLGTGNKKYEDMFRYYETNNSKKLSANLYFDGILAQQIYSASDIFLMPSKFEPCGIGQLIALRYGSIPIVRETGGLNDTVFSYNEHTGDGNGFSFKNFNSKDMLYTIRRVIKCYYQKEVWSELVERAIKGDYSWNKSAQEYLNMYNNII</sequence>
<dbReference type="UniPathway" id="UPA00164"/>
<comment type="catalytic activity">
    <reaction evidence="1 7">
        <text>[(1-&gt;4)-alpha-D-glucosyl](n) + ADP-alpha-D-glucose = [(1-&gt;4)-alpha-D-glucosyl](n+1) + ADP + H(+)</text>
        <dbReference type="Rhea" id="RHEA:18189"/>
        <dbReference type="Rhea" id="RHEA-COMP:9584"/>
        <dbReference type="Rhea" id="RHEA-COMP:9587"/>
        <dbReference type="ChEBI" id="CHEBI:15378"/>
        <dbReference type="ChEBI" id="CHEBI:15444"/>
        <dbReference type="ChEBI" id="CHEBI:57498"/>
        <dbReference type="ChEBI" id="CHEBI:456216"/>
        <dbReference type="EC" id="2.4.1.21"/>
    </reaction>
</comment>
<evidence type="ECO:0000256" key="6">
    <source>
        <dbReference type="ARBA" id="ARBA00023056"/>
    </source>
</evidence>
<dbReference type="InterPro" id="IPR013534">
    <property type="entry name" value="Starch_synth_cat_dom"/>
</dbReference>
<accession>A0A0L6Z9M4</accession>
<dbReference type="SUPFAM" id="SSF53756">
    <property type="entry name" value="UDP-Glycosyltransferase/glycogen phosphorylase"/>
    <property type="match status" value="1"/>
</dbReference>
<comment type="similarity">
    <text evidence="3 7">Belongs to the glycosyltransferase 1 family. Bacterial/plant glycogen synthase subfamily.</text>
</comment>
<dbReference type="RefSeq" id="WP_052221304.1">
    <property type="nucleotide sequence ID" value="NZ_LHUR01000022.1"/>
</dbReference>